<dbReference type="AlphaFoldDB" id="A0A1Z4JJ21"/>
<evidence type="ECO:0000313" key="1">
    <source>
        <dbReference type="EMBL" id="BAY56716.1"/>
    </source>
</evidence>
<dbReference type="GO" id="GO:0016075">
    <property type="term" value="P:rRNA catabolic process"/>
    <property type="evidence" value="ECO:0007669"/>
    <property type="project" value="TreeGrafter"/>
</dbReference>
<proteinExistence type="predicted"/>
<sequence length="145" mass="16825">MVNSILIDTWGWLTLNDAGERRHQQVATLYRTLLKQKTLIYTTTFVLDETFTLFFKRLNAYQAQKAMLQLSAAFSTDQFQLIQIDETRFSQAPTLRLKYLDKPQISFTDLTSMAVMQEFGILHVLTEDAHFIQVGLEFQRLPAQS</sequence>
<dbReference type="InterPro" id="IPR029060">
    <property type="entry name" value="PIN-like_dom_sf"/>
</dbReference>
<dbReference type="Proteomes" id="UP000217895">
    <property type="component" value="Chromosome"/>
</dbReference>
<gene>
    <name evidence="1" type="ORF">NIES2135_35520</name>
</gene>
<dbReference type="InterPro" id="IPR039018">
    <property type="entry name" value="VapC20-like"/>
</dbReference>
<dbReference type="Gene3D" id="3.40.50.1010">
    <property type="entry name" value="5'-nuclease"/>
    <property type="match status" value="1"/>
</dbReference>
<protein>
    <submittedName>
        <fullName evidence="1">Uncharacterized protein</fullName>
    </submittedName>
</protein>
<evidence type="ECO:0000313" key="2">
    <source>
        <dbReference type="Proteomes" id="UP000217895"/>
    </source>
</evidence>
<organism evidence="1 2">
    <name type="scientific">Leptolyngbya boryana NIES-2135</name>
    <dbReference type="NCBI Taxonomy" id="1973484"/>
    <lineage>
        <taxon>Bacteria</taxon>
        <taxon>Bacillati</taxon>
        <taxon>Cyanobacteriota</taxon>
        <taxon>Cyanophyceae</taxon>
        <taxon>Leptolyngbyales</taxon>
        <taxon>Leptolyngbyaceae</taxon>
        <taxon>Leptolyngbya group</taxon>
        <taxon>Leptolyngbya</taxon>
    </lineage>
</organism>
<dbReference type="EMBL" id="AP018203">
    <property type="protein sequence ID" value="BAY56716.1"/>
    <property type="molecule type" value="Genomic_DNA"/>
</dbReference>
<reference evidence="1 2" key="1">
    <citation type="submission" date="2017-06" db="EMBL/GenBank/DDBJ databases">
        <title>Genome sequencing of cyanobaciteial culture collection at National Institute for Environmental Studies (NIES).</title>
        <authorList>
            <person name="Hirose Y."/>
            <person name="Shimura Y."/>
            <person name="Fujisawa T."/>
            <person name="Nakamura Y."/>
            <person name="Kawachi M."/>
        </authorList>
    </citation>
    <scope>NUCLEOTIDE SEQUENCE [LARGE SCALE GENOMIC DNA]</scope>
    <source>
        <strain evidence="1 2">NIES-2135</strain>
    </source>
</reference>
<name>A0A1Z4JJ21_LEPBY</name>
<keyword evidence="2" id="KW-1185">Reference proteome</keyword>
<dbReference type="GO" id="GO:0004521">
    <property type="term" value="F:RNA endonuclease activity"/>
    <property type="evidence" value="ECO:0007669"/>
    <property type="project" value="InterPro"/>
</dbReference>
<dbReference type="SUPFAM" id="SSF88723">
    <property type="entry name" value="PIN domain-like"/>
    <property type="match status" value="1"/>
</dbReference>
<accession>A0A1Z4JJ21</accession>
<dbReference type="PANTHER" id="PTHR42188">
    <property type="entry name" value="23S RRNA-SPECIFIC ENDONUCLEASE VAPC20"/>
    <property type="match status" value="1"/>
</dbReference>
<dbReference type="PANTHER" id="PTHR42188:SF1">
    <property type="entry name" value="23S RRNA-SPECIFIC ENDONUCLEASE VAPC20"/>
    <property type="match status" value="1"/>
</dbReference>